<evidence type="ECO:0000256" key="3">
    <source>
        <dbReference type="ARBA" id="ARBA00023163"/>
    </source>
</evidence>
<dbReference type="InterPro" id="IPR011991">
    <property type="entry name" value="ArsR-like_HTH"/>
</dbReference>
<proteinExistence type="predicted"/>
<comment type="caution">
    <text evidence="5">The sequence shown here is derived from an EMBL/GenBank/DDBJ whole genome shotgun (WGS) entry which is preliminary data.</text>
</comment>
<dbReference type="PROSITE" id="PS50995">
    <property type="entry name" value="HTH_MARR_2"/>
    <property type="match status" value="1"/>
</dbReference>
<accession>A0A1V4AB13</accession>
<dbReference type="SMART" id="SM00347">
    <property type="entry name" value="HTH_MARR"/>
    <property type="match status" value="1"/>
</dbReference>
<dbReference type="AlphaFoldDB" id="A0A1V4AB13"/>
<evidence type="ECO:0000313" key="6">
    <source>
        <dbReference type="Proteomes" id="UP000190539"/>
    </source>
</evidence>
<dbReference type="GO" id="GO:0003700">
    <property type="term" value="F:DNA-binding transcription factor activity"/>
    <property type="evidence" value="ECO:0007669"/>
    <property type="project" value="InterPro"/>
</dbReference>
<protein>
    <submittedName>
        <fullName evidence="5">MarR family transcriptional regulator</fullName>
    </submittedName>
</protein>
<organism evidence="5 6">
    <name type="scientific">Streptomyces tsukubensis</name>
    <dbReference type="NCBI Taxonomy" id="83656"/>
    <lineage>
        <taxon>Bacteria</taxon>
        <taxon>Bacillati</taxon>
        <taxon>Actinomycetota</taxon>
        <taxon>Actinomycetes</taxon>
        <taxon>Kitasatosporales</taxon>
        <taxon>Streptomycetaceae</taxon>
        <taxon>Streptomyces</taxon>
    </lineage>
</organism>
<evidence type="ECO:0000256" key="2">
    <source>
        <dbReference type="ARBA" id="ARBA00023125"/>
    </source>
</evidence>
<sequence>MTAFARRARALAAHMHPELSFVSFTLLSHLEHQPGSRATDLAAHYMLDKSTISRQVSVLEKAGLVERTTDTVDGRVYVLHLTDHGAEILAEVNDHRRLVFRERLAGWEADDLARFAAYLRGYNEGSSGTVPSDGEQLAEE</sequence>
<keyword evidence="1" id="KW-0805">Transcription regulation</keyword>
<dbReference type="InterPro" id="IPR039422">
    <property type="entry name" value="MarR/SlyA-like"/>
</dbReference>
<keyword evidence="6" id="KW-1185">Reference proteome</keyword>
<dbReference type="Gene3D" id="1.10.10.10">
    <property type="entry name" value="Winged helix-like DNA-binding domain superfamily/Winged helix DNA-binding domain"/>
    <property type="match status" value="1"/>
</dbReference>
<dbReference type="InterPro" id="IPR036390">
    <property type="entry name" value="WH_DNA-bd_sf"/>
</dbReference>
<name>A0A1V4AB13_9ACTN</name>
<dbReference type="SUPFAM" id="SSF46785">
    <property type="entry name" value="Winged helix' DNA-binding domain"/>
    <property type="match status" value="1"/>
</dbReference>
<dbReference type="Pfam" id="PF01047">
    <property type="entry name" value="MarR"/>
    <property type="match status" value="1"/>
</dbReference>
<dbReference type="RefSeq" id="WP_227025584.1">
    <property type="nucleotide sequence ID" value="NZ_CP045178.1"/>
</dbReference>
<dbReference type="InterPro" id="IPR036388">
    <property type="entry name" value="WH-like_DNA-bd_sf"/>
</dbReference>
<dbReference type="PROSITE" id="PS01117">
    <property type="entry name" value="HTH_MARR_1"/>
    <property type="match status" value="1"/>
</dbReference>
<reference evidence="5 6" key="1">
    <citation type="submission" date="2017-02" db="EMBL/GenBank/DDBJ databases">
        <title>Draft Genome Sequence of Streptomyces tsukubaensis F601, a Producer of the immunosuppressant tacrolimus FK506.</title>
        <authorList>
            <person name="Zong G."/>
            <person name="Zhong C."/>
            <person name="Fu J."/>
            <person name="Qin R."/>
            <person name="Cao G."/>
        </authorList>
    </citation>
    <scope>NUCLEOTIDE SEQUENCE [LARGE SCALE GENOMIC DNA]</scope>
    <source>
        <strain evidence="5 6">F601</strain>
    </source>
</reference>
<evidence type="ECO:0000313" key="5">
    <source>
        <dbReference type="EMBL" id="OON80708.1"/>
    </source>
</evidence>
<gene>
    <name evidence="5" type="ORF">B1H18_12085</name>
</gene>
<dbReference type="InterPro" id="IPR000835">
    <property type="entry name" value="HTH_MarR-typ"/>
</dbReference>
<dbReference type="GO" id="GO:0006950">
    <property type="term" value="P:response to stress"/>
    <property type="evidence" value="ECO:0007669"/>
    <property type="project" value="TreeGrafter"/>
</dbReference>
<dbReference type="PANTHER" id="PTHR33164:SF57">
    <property type="entry name" value="MARR-FAMILY TRANSCRIPTIONAL REGULATOR"/>
    <property type="match status" value="1"/>
</dbReference>
<dbReference type="EMBL" id="MVFC01000007">
    <property type="protein sequence ID" value="OON80708.1"/>
    <property type="molecule type" value="Genomic_DNA"/>
</dbReference>
<dbReference type="GO" id="GO:0003677">
    <property type="term" value="F:DNA binding"/>
    <property type="evidence" value="ECO:0007669"/>
    <property type="project" value="UniProtKB-KW"/>
</dbReference>
<feature type="domain" description="HTH marR-type" evidence="4">
    <location>
        <begin position="1"/>
        <end position="124"/>
    </location>
</feature>
<evidence type="ECO:0000256" key="1">
    <source>
        <dbReference type="ARBA" id="ARBA00023015"/>
    </source>
</evidence>
<dbReference type="Proteomes" id="UP000190539">
    <property type="component" value="Unassembled WGS sequence"/>
</dbReference>
<dbReference type="InterPro" id="IPR023187">
    <property type="entry name" value="Tscrpt_reg_MarR-type_CS"/>
</dbReference>
<dbReference type="PANTHER" id="PTHR33164">
    <property type="entry name" value="TRANSCRIPTIONAL REGULATOR, MARR FAMILY"/>
    <property type="match status" value="1"/>
</dbReference>
<keyword evidence="3" id="KW-0804">Transcription</keyword>
<dbReference type="STRING" id="83656.B1H18_12085"/>
<dbReference type="CDD" id="cd00090">
    <property type="entry name" value="HTH_ARSR"/>
    <property type="match status" value="1"/>
</dbReference>
<evidence type="ECO:0000259" key="4">
    <source>
        <dbReference type="PROSITE" id="PS50995"/>
    </source>
</evidence>
<keyword evidence="2" id="KW-0238">DNA-binding</keyword>